<keyword evidence="5" id="KW-0808">Transferase</keyword>
<comment type="similarity">
    <text evidence="2">Belongs to the class-V pyridoxal-phosphate-dependent aminotransferase family.</text>
</comment>
<dbReference type="GO" id="GO:0008483">
    <property type="term" value="F:transaminase activity"/>
    <property type="evidence" value="ECO:0007669"/>
    <property type="project" value="UniProtKB-KW"/>
</dbReference>
<evidence type="ECO:0000256" key="1">
    <source>
        <dbReference type="ARBA" id="ARBA00001933"/>
    </source>
</evidence>
<evidence type="ECO:0000256" key="3">
    <source>
        <dbReference type="ARBA" id="ARBA00022898"/>
    </source>
</evidence>
<evidence type="ECO:0000313" key="6">
    <source>
        <dbReference type="Proteomes" id="UP001250932"/>
    </source>
</evidence>
<evidence type="ECO:0000256" key="2">
    <source>
        <dbReference type="ARBA" id="ARBA00009236"/>
    </source>
</evidence>
<dbReference type="PANTHER" id="PTHR21152:SF40">
    <property type="entry name" value="ALANINE--GLYOXYLATE AMINOTRANSFERASE"/>
    <property type="match status" value="1"/>
</dbReference>
<reference evidence="5 6" key="1">
    <citation type="journal article" date="2023" name="ISME J.">
        <title>Cultivation and genomic characterization of novel and ubiquitous marine nitrite-oxidizing bacteria from the Nitrospirales.</title>
        <authorList>
            <person name="Mueller A.J."/>
            <person name="Daebeler A."/>
            <person name="Herbold C.W."/>
            <person name="Kirkegaard R.H."/>
            <person name="Daims H."/>
        </authorList>
    </citation>
    <scope>NUCLEOTIDE SEQUENCE [LARGE SCALE GENOMIC DNA]</scope>
    <source>
        <strain evidence="5 6">EB</strain>
    </source>
</reference>
<dbReference type="CDD" id="cd06451">
    <property type="entry name" value="AGAT_like"/>
    <property type="match status" value="1"/>
</dbReference>
<name>A0ABU3KBC3_9BACT</name>
<dbReference type="PIRSF" id="PIRSF000524">
    <property type="entry name" value="SPT"/>
    <property type="match status" value="1"/>
</dbReference>
<evidence type="ECO:0000259" key="4">
    <source>
        <dbReference type="Pfam" id="PF00266"/>
    </source>
</evidence>
<protein>
    <submittedName>
        <fullName evidence="5">Alanine--glyoxylate aminotransferase family protein</fullName>
    </submittedName>
</protein>
<dbReference type="InterPro" id="IPR000192">
    <property type="entry name" value="Aminotrans_V_dom"/>
</dbReference>
<dbReference type="Proteomes" id="UP001250932">
    <property type="component" value="Unassembled WGS sequence"/>
</dbReference>
<dbReference type="InterPro" id="IPR015421">
    <property type="entry name" value="PyrdxlP-dep_Trfase_major"/>
</dbReference>
<comment type="cofactor">
    <cofactor evidence="1">
        <name>pyridoxal 5'-phosphate</name>
        <dbReference type="ChEBI" id="CHEBI:597326"/>
    </cofactor>
</comment>
<dbReference type="InterPro" id="IPR015424">
    <property type="entry name" value="PyrdxlP-dep_Trfase"/>
</dbReference>
<feature type="domain" description="Aminotransferase class V" evidence="4">
    <location>
        <begin position="40"/>
        <end position="317"/>
    </location>
</feature>
<dbReference type="RefSeq" id="WP_313834403.1">
    <property type="nucleotide sequence ID" value="NZ_JAQOUE010000002.1"/>
</dbReference>
<dbReference type="EMBL" id="JAQOUE010000002">
    <property type="protein sequence ID" value="MDT7043810.1"/>
    <property type="molecule type" value="Genomic_DNA"/>
</dbReference>
<dbReference type="Gene3D" id="3.90.1150.10">
    <property type="entry name" value="Aspartate Aminotransferase, domain 1"/>
    <property type="match status" value="1"/>
</dbReference>
<comment type="caution">
    <text evidence="5">The sequence shown here is derived from an EMBL/GenBank/DDBJ whole genome shotgun (WGS) entry which is preliminary data.</text>
</comment>
<gene>
    <name evidence="5" type="ORF">PPG34_15755</name>
</gene>
<keyword evidence="3" id="KW-0663">Pyridoxal phosphate</keyword>
<dbReference type="InterPro" id="IPR024169">
    <property type="entry name" value="SP_NH2Trfase/AEP_transaminase"/>
</dbReference>
<dbReference type="InterPro" id="IPR015422">
    <property type="entry name" value="PyrdxlP-dep_Trfase_small"/>
</dbReference>
<keyword evidence="6" id="KW-1185">Reference proteome</keyword>
<dbReference type="Gene3D" id="3.40.640.10">
    <property type="entry name" value="Type I PLP-dependent aspartate aminotransferase-like (Major domain)"/>
    <property type="match status" value="1"/>
</dbReference>
<proteinExistence type="inferred from homology"/>
<evidence type="ECO:0000313" key="5">
    <source>
        <dbReference type="EMBL" id="MDT7043810.1"/>
    </source>
</evidence>
<sequence length="400" mass="43451">MPGFTQQYKDLSPSRRLLLGPGPSLVHPRVLRAMSTPLIGHLDPEFLVIMDEIQELLRWLFQTDNSFTIAVSGTGSAAMETAIVNLIEPGDRVIVGMNGIFGARIAQMVTRCGGTVVEIQADWGTPIPLDQIAHQLQAAGPIKAVAIVHAETSTGVWQPLDNLGALCHGHEALLIVDTVTSLGGLPVKVDEWDIDACYSATQKCLSCPPGLAPLTLSDRALHVIQNRNTPCQSWYLDCTLVADYWTKGKRTYHHTAPISMAYALREALRLIHEEGLDARFARHQRNSQALRAGLEALGFTLVPAPGHSLLTLTCVALPEWLDDKTIRSRLLHEFHIEVGGGLGPLAGKVWRIGLMGESSTFDSVVTLLAALEHLSSQANPSVQPGKAVSAALQKYNTWPR</sequence>
<organism evidence="5 6">
    <name type="scientific">Candidatus Nitronereus thalassa</name>
    <dbReference type="NCBI Taxonomy" id="3020898"/>
    <lineage>
        <taxon>Bacteria</taxon>
        <taxon>Pseudomonadati</taxon>
        <taxon>Nitrospirota</taxon>
        <taxon>Nitrospiria</taxon>
        <taxon>Nitrospirales</taxon>
        <taxon>Nitrospiraceae</taxon>
        <taxon>Candidatus Nitronereus</taxon>
    </lineage>
</organism>
<accession>A0ABU3KBC3</accession>
<dbReference type="SUPFAM" id="SSF53383">
    <property type="entry name" value="PLP-dependent transferases"/>
    <property type="match status" value="1"/>
</dbReference>
<dbReference type="Pfam" id="PF00266">
    <property type="entry name" value="Aminotran_5"/>
    <property type="match status" value="1"/>
</dbReference>
<dbReference type="PANTHER" id="PTHR21152">
    <property type="entry name" value="AMINOTRANSFERASE CLASS V"/>
    <property type="match status" value="1"/>
</dbReference>
<keyword evidence="5" id="KW-0032">Aminotransferase</keyword>